<protein>
    <recommendedName>
        <fullName evidence="3">Alpha/beta hydrolase</fullName>
    </recommendedName>
</protein>
<proteinExistence type="predicted"/>
<dbReference type="Proteomes" id="UP001519332">
    <property type="component" value="Unassembled WGS sequence"/>
</dbReference>
<comment type="caution">
    <text evidence="1">The sequence shown here is derived from an EMBL/GenBank/DDBJ whole genome shotgun (WGS) entry which is preliminary data.</text>
</comment>
<keyword evidence="2" id="KW-1185">Reference proteome</keyword>
<evidence type="ECO:0000313" key="2">
    <source>
        <dbReference type="Proteomes" id="UP001519332"/>
    </source>
</evidence>
<name>A0ABS4TSK2_9PSEU</name>
<gene>
    <name evidence="1" type="ORF">JOF56_007757</name>
</gene>
<dbReference type="InterPro" id="IPR016039">
    <property type="entry name" value="Thiolase-like"/>
</dbReference>
<evidence type="ECO:0008006" key="3">
    <source>
        <dbReference type="Google" id="ProtNLM"/>
    </source>
</evidence>
<accession>A0ABS4TSK2</accession>
<dbReference type="EMBL" id="JAGINW010000001">
    <property type="protein sequence ID" value="MBP2327372.1"/>
    <property type="molecule type" value="Genomic_DNA"/>
</dbReference>
<organism evidence="1 2">
    <name type="scientific">Kibdelosporangium banguiense</name>
    <dbReference type="NCBI Taxonomy" id="1365924"/>
    <lineage>
        <taxon>Bacteria</taxon>
        <taxon>Bacillati</taxon>
        <taxon>Actinomycetota</taxon>
        <taxon>Actinomycetes</taxon>
        <taxon>Pseudonocardiales</taxon>
        <taxon>Pseudonocardiaceae</taxon>
        <taxon>Kibdelosporangium</taxon>
    </lineage>
</organism>
<dbReference type="Gene3D" id="3.40.47.10">
    <property type="match status" value="1"/>
</dbReference>
<dbReference type="RefSeq" id="WP_209644330.1">
    <property type="nucleotide sequence ID" value="NZ_JAGINW010000001.1"/>
</dbReference>
<reference evidence="1 2" key="1">
    <citation type="submission" date="2021-03" db="EMBL/GenBank/DDBJ databases">
        <title>Sequencing the genomes of 1000 actinobacteria strains.</title>
        <authorList>
            <person name="Klenk H.-P."/>
        </authorList>
    </citation>
    <scope>NUCLEOTIDE SEQUENCE [LARGE SCALE GENOMIC DNA]</scope>
    <source>
        <strain evidence="1 2">DSM 46670</strain>
    </source>
</reference>
<dbReference type="SUPFAM" id="SSF53901">
    <property type="entry name" value="Thiolase-like"/>
    <property type="match status" value="1"/>
</dbReference>
<evidence type="ECO:0000313" key="1">
    <source>
        <dbReference type="EMBL" id="MBP2327372.1"/>
    </source>
</evidence>
<sequence>MRLRTAAEYQPGGGSSISFGELAEGALEQITGPVPSPDLLIVAHGLGDSYPSQSVSARLDHLLGGGARNFAVSEQGIRAPFKALRIARGYTSSGRCEELALVVVEQTSGGPPKPASSVFLLFGGTGGLQLTSLATTAPGRPVDLAGLPDRALLVAGHGIDPAVLADCGLDVHEAAPGSQSSSVWRELATHYEAWARAYDAVVLCDTDTDTGHSEIAVFRSRMPSRQQW</sequence>